<proteinExistence type="predicted"/>
<evidence type="ECO:0000313" key="2">
    <source>
        <dbReference type="Proteomes" id="UP001057402"/>
    </source>
</evidence>
<accession>A0ACB9MCF0</accession>
<keyword evidence="2" id="KW-1185">Reference proteome</keyword>
<reference evidence="2" key="1">
    <citation type="journal article" date="2023" name="Front. Plant Sci.">
        <title>Chromosomal-level genome assembly of Melastoma candidum provides insights into trichome evolution.</title>
        <authorList>
            <person name="Zhong Y."/>
            <person name="Wu W."/>
            <person name="Sun C."/>
            <person name="Zou P."/>
            <person name="Liu Y."/>
            <person name="Dai S."/>
            <person name="Zhou R."/>
        </authorList>
    </citation>
    <scope>NUCLEOTIDE SEQUENCE [LARGE SCALE GENOMIC DNA]</scope>
</reference>
<comment type="caution">
    <text evidence="1">The sequence shown here is derived from an EMBL/GenBank/DDBJ whole genome shotgun (WGS) entry which is preliminary data.</text>
</comment>
<dbReference type="EMBL" id="CM042889">
    <property type="protein sequence ID" value="KAI4320979.1"/>
    <property type="molecule type" value="Genomic_DNA"/>
</dbReference>
<dbReference type="Proteomes" id="UP001057402">
    <property type="component" value="Chromosome 10"/>
</dbReference>
<name>A0ACB9MCF0_9MYRT</name>
<evidence type="ECO:0000313" key="1">
    <source>
        <dbReference type="EMBL" id="KAI4320979.1"/>
    </source>
</evidence>
<protein>
    <submittedName>
        <fullName evidence="1">Uncharacterized protein</fullName>
    </submittedName>
</protein>
<organism evidence="1 2">
    <name type="scientific">Melastoma candidum</name>
    <dbReference type="NCBI Taxonomy" id="119954"/>
    <lineage>
        <taxon>Eukaryota</taxon>
        <taxon>Viridiplantae</taxon>
        <taxon>Streptophyta</taxon>
        <taxon>Embryophyta</taxon>
        <taxon>Tracheophyta</taxon>
        <taxon>Spermatophyta</taxon>
        <taxon>Magnoliopsida</taxon>
        <taxon>eudicotyledons</taxon>
        <taxon>Gunneridae</taxon>
        <taxon>Pentapetalae</taxon>
        <taxon>rosids</taxon>
        <taxon>malvids</taxon>
        <taxon>Myrtales</taxon>
        <taxon>Melastomataceae</taxon>
        <taxon>Melastomatoideae</taxon>
        <taxon>Melastomateae</taxon>
        <taxon>Melastoma</taxon>
    </lineage>
</organism>
<gene>
    <name evidence="1" type="ORF">MLD38_034406</name>
</gene>
<sequence>MADPREQLIRFRIPWLSSSSPPPSAPAEPMQEQRPSEETPTVATEPIPSQPIARPAFRPTGVAPVEARIPLRSRPTPGQVLSLETDLMSDQAKSVQEEAQQKETSPPTAGKSQTPLSAPEPLPLLDASQRATLLPSVTDQAEATTAPFDSSKPQKYNRFTVDRKEEAPLESSSHDVRRSKQIKFAPTKVVATASSPHSVGTHLSSVGSSSSFPKETKGEISKLVHLITSGKANTALTVEESVDIITLAGENTGATMLLTSKSSKKKERIHIRRNYRSDPDESVEGMTDAEEYDREACQAEGEGSENCTFLNSNVQGMNNSIALDSSVSEESPGIHFKWAANAEPLPESRNTIGSRDAFRDQFNVTQTEEHTHKPTIRRRCLRGLLMESSDSDDGKPRRHGCRYGCGLKKAKEKLVG</sequence>